<sequence>MKKMTPDRANEIKLALKKIERLELTFDDFTKLKLPICAFECESTDEVNWLRAHARDNGNLKTKEKAKKAFLSLLSENRGQA</sequence>
<comment type="caution">
    <text evidence="1">The sequence shown here is derived from an EMBL/GenBank/DDBJ whole genome shotgun (WGS) entry which is preliminary data.</text>
</comment>
<accession>A0A553JUZ2</accession>
<dbReference type="EMBL" id="VKGK01000001">
    <property type="protein sequence ID" value="TRY16268.1"/>
    <property type="molecule type" value="Genomic_DNA"/>
</dbReference>
<dbReference type="AlphaFoldDB" id="A0A553JUZ2"/>
<dbReference type="RefSeq" id="WP_143562714.1">
    <property type="nucleotide sequence ID" value="NZ_BMPL01000001.1"/>
</dbReference>
<evidence type="ECO:0000313" key="2">
    <source>
        <dbReference type="Proteomes" id="UP000318126"/>
    </source>
</evidence>
<organism evidence="1 2">
    <name type="scientific">Shewanella hanedai</name>
    <name type="common">Alteromonas hanedai</name>
    <dbReference type="NCBI Taxonomy" id="25"/>
    <lineage>
        <taxon>Bacteria</taxon>
        <taxon>Pseudomonadati</taxon>
        <taxon>Pseudomonadota</taxon>
        <taxon>Gammaproteobacteria</taxon>
        <taxon>Alteromonadales</taxon>
        <taxon>Shewanellaceae</taxon>
        <taxon>Shewanella</taxon>
    </lineage>
</organism>
<name>A0A553JUZ2_SHEHA</name>
<gene>
    <name evidence="1" type="ORF">FN961_01170</name>
</gene>
<proteinExistence type="predicted"/>
<protein>
    <submittedName>
        <fullName evidence="1">Uncharacterized protein</fullName>
    </submittedName>
</protein>
<dbReference type="Proteomes" id="UP000318126">
    <property type="component" value="Unassembled WGS sequence"/>
</dbReference>
<dbReference type="OrthoDB" id="9911951at2"/>
<evidence type="ECO:0000313" key="1">
    <source>
        <dbReference type="EMBL" id="TRY16268.1"/>
    </source>
</evidence>
<keyword evidence="2" id="KW-1185">Reference proteome</keyword>
<reference evidence="2" key="1">
    <citation type="submission" date="2019-07" db="EMBL/GenBank/DDBJ databases">
        <title>Shewanella sp. YLB-08 draft genomic sequence.</title>
        <authorList>
            <person name="Yu L."/>
        </authorList>
    </citation>
    <scope>NUCLEOTIDE SEQUENCE [LARGE SCALE GENOMIC DNA]</scope>
    <source>
        <strain evidence="2">JCM 20706</strain>
    </source>
</reference>